<proteinExistence type="predicted"/>
<dbReference type="InterPro" id="IPR000210">
    <property type="entry name" value="BTB/POZ_dom"/>
</dbReference>
<sequence>MTNTDSAEVRDSGEWSDFTIFAGTTPFRVHRVKICEESMYFKAVCTRGFAESDKRTITLPESEQTIAAMLDEIYGTYNSTTGSLFTGFVLRSEIEKERVLNDMLDLFIAADKYNLETVKTKAVKAIVDRLRFIQDPLTIVDLATCVFDDQTPQVDRGLRMAIVGQIYTRTPAILNDEIACGKNTRRTRLS</sequence>
<reference evidence="2" key="1">
    <citation type="submission" date="2022-10" db="EMBL/GenBank/DDBJ databases">
        <title>Tapping the CABI collections for fungal endophytes: first genome assemblies for Collariella, Neodidymelliopsis, Ascochyta clinopodiicola, Didymella pomorum, Didymosphaeria variabile, Neocosmospora piperis and Neocucurbitaria cava.</title>
        <authorList>
            <person name="Hill R."/>
        </authorList>
    </citation>
    <scope>NUCLEOTIDE SEQUENCE</scope>
    <source>
        <strain evidence="2">IMI 355091</strain>
    </source>
</reference>
<dbReference type="Pfam" id="PF00651">
    <property type="entry name" value="BTB"/>
    <property type="match status" value="1"/>
</dbReference>
<dbReference type="InterPro" id="IPR011333">
    <property type="entry name" value="SKP1/BTB/POZ_sf"/>
</dbReference>
<feature type="domain" description="BTB" evidence="1">
    <location>
        <begin position="16"/>
        <end position="74"/>
    </location>
</feature>
<dbReference type="PROSITE" id="PS50097">
    <property type="entry name" value="BTB"/>
    <property type="match status" value="1"/>
</dbReference>
<dbReference type="Proteomes" id="UP001140510">
    <property type="component" value="Unassembled WGS sequence"/>
</dbReference>
<protein>
    <recommendedName>
        <fullName evidence="1">BTB domain-containing protein</fullName>
    </recommendedName>
</protein>
<dbReference type="PANTHER" id="PTHR47843:SF5">
    <property type="entry name" value="BTB_POZ DOMAIN PROTEIN"/>
    <property type="match status" value="1"/>
</dbReference>
<dbReference type="AlphaFoldDB" id="A0A9W9D7I4"/>
<gene>
    <name evidence="2" type="ORF">N0V91_006322</name>
</gene>
<dbReference type="CDD" id="cd18186">
    <property type="entry name" value="BTB_POZ_ZBTB_KLHL-like"/>
    <property type="match status" value="1"/>
</dbReference>
<dbReference type="OrthoDB" id="6359816at2759"/>
<dbReference type="PANTHER" id="PTHR47843">
    <property type="entry name" value="BTB DOMAIN-CONTAINING PROTEIN-RELATED"/>
    <property type="match status" value="1"/>
</dbReference>
<comment type="caution">
    <text evidence="2">The sequence shown here is derived from an EMBL/GenBank/DDBJ whole genome shotgun (WGS) entry which is preliminary data.</text>
</comment>
<evidence type="ECO:0000313" key="3">
    <source>
        <dbReference type="Proteomes" id="UP001140510"/>
    </source>
</evidence>
<evidence type="ECO:0000259" key="1">
    <source>
        <dbReference type="PROSITE" id="PS50097"/>
    </source>
</evidence>
<dbReference type="Gene3D" id="3.30.710.10">
    <property type="entry name" value="Potassium Channel Kv1.1, Chain A"/>
    <property type="match status" value="1"/>
</dbReference>
<accession>A0A9W9D7I4</accession>
<dbReference type="SUPFAM" id="SSF54695">
    <property type="entry name" value="POZ domain"/>
    <property type="match status" value="1"/>
</dbReference>
<keyword evidence="3" id="KW-1185">Reference proteome</keyword>
<name>A0A9W9D7I4_9PLEO</name>
<dbReference type="EMBL" id="JAPEVA010000048">
    <property type="protein sequence ID" value="KAJ4403809.1"/>
    <property type="molecule type" value="Genomic_DNA"/>
</dbReference>
<evidence type="ECO:0000313" key="2">
    <source>
        <dbReference type="EMBL" id="KAJ4403809.1"/>
    </source>
</evidence>
<organism evidence="2 3">
    <name type="scientific">Didymella pomorum</name>
    <dbReference type="NCBI Taxonomy" id="749634"/>
    <lineage>
        <taxon>Eukaryota</taxon>
        <taxon>Fungi</taxon>
        <taxon>Dikarya</taxon>
        <taxon>Ascomycota</taxon>
        <taxon>Pezizomycotina</taxon>
        <taxon>Dothideomycetes</taxon>
        <taxon>Pleosporomycetidae</taxon>
        <taxon>Pleosporales</taxon>
        <taxon>Pleosporineae</taxon>
        <taxon>Didymellaceae</taxon>
        <taxon>Didymella</taxon>
    </lineage>
</organism>